<sequence length="344" mass="36766">MANAYREAGVDIEAGYEAVSRMKKHVQKTARAGVLGSLGGFGGMFDLSVLNLKEPVLVSGTDGVGTKLMIAFMMDRHDTIGIDAVAMCVNDIVVQGAEPLYFLDYIACGKAVPEKIEAIVKGIADGCQQAGCALIGGETAEMPGLYSMDEYDLAGFSVGACEKSQLITGEAIQPGDVLIGLASSGIHSNGYSLVRKVFADSSLNEYVAELGCTLGEELLKPTKIYVKPILSALKKFKLKGMAHITGGGFIENIPRMLPNGLGAELYESSWKIPPVFNLISSLGHIDKQEMYNIFNMGIGMVLAVKREEVEELLEHFGQSGEMAYEIGVVTDNEGIHINSDGGKR</sequence>
<dbReference type="HAMAP" id="MF_00741">
    <property type="entry name" value="AIRS"/>
    <property type="match status" value="1"/>
</dbReference>
<keyword evidence="12" id="KW-0963">Cytoplasm</keyword>
<dbReference type="EC" id="6.3.3.1" evidence="3 12"/>
<dbReference type="Gene3D" id="3.30.1330.10">
    <property type="entry name" value="PurM-like, N-terminal domain"/>
    <property type="match status" value="1"/>
</dbReference>
<keyword evidence="16" id="KW-1185">Reference proteome</keyword>
<keyword evidence="7 12" id="KW-0067">ATP-binding</keyword>
<proteinExistence type="inferred from homology"/>
<keyword evidence="12" id="KW-0658">Purine biosynthesis</keyword>
<comment type="catalytic activity">
    <reaction evidence="11 12">
        <text>2-formamido-N(1)-(5-O-phospho-beta-D-ribosyl)acetamidine + ATP = 5-amino-1-(5-phospho-beta-D-ribosyl)imidazole + ADP + phosphate + H(+)</text>
        <dbReference type="Rhea" id="RHEA:23032"/>
        <dbReference type="ChEBI" id="CHEBI:15378"/>
        <dbReference type="ChEBI" id="CHEBI:30616"/>
        <dbReference type="ChEBI" id="CHEBI:43474"/>
        <dbReference type="ChEBI" id="CHEBI:137981"/>
        <dbReference type="ChEBI" id="CHEBI:147287"/>
        <dbReference type="ChEBI" id="CHEBI:456216"/>
        <dbReference type="EC" id="6.3.3.1"/>
    </reaction>
</comment>
<dbReference type="CDD" id="cd02196">
    <property type="entry name" value="PurM"/>
    <property type="match status" value="1"/>
</dbReference>
<evidence type="ECO:0000256" key="4">
    <source>
        <dbReference type="ARBA" id="ARBA00020367"/>
    </source>
</evidence>
<evidence type="ECO:0000256" key="10">
    <source>
        <dbReference type="ARBA" id="ARBA00033093"/>
    </source>
</evidence>
<evidence type="ECO:0000256" key="11">
    <source>
        <dbReference type="ARBA" id="ARBA00049057"/>
    </source>
</evidence>
<name>A0ABT0WJE5_9BACI</name>
<evidence type="ECO:0000259" key="14">
    <source>
        <dbReference type="Pfam" id="PF02769"/>
    </source>
</evidence>
<dbReference type="InterPro" id="IPR004733">
    <property type="entry name" value="PurM_cligase"/>
</dbReference>
<dbReference type="Pfam" id="PF02769">
    <property type="entry name" value="AIRS_C"/>
    <property type="match status" value="1"/>
</dbReference>
<evidence type="ECO:0000256" key="1">
    <source>
        <dbReference type="ARBA" id="ARBA00004686"/>
    </source>
</evidence>
<evidence type="ECO:0000256" key="6">
    <source>
        <dbReference type="ARBA" id="ARBA00022741"/>
    </source>
</evidence>
<evidence type="ECO:0000313" key="15">
    <source>
        <dbReference type="EMBL" id="MCM2536135.1"/>
    </source>
</evidence>
<feature type="domain" description="PurM-like N-terminal" evidence="13">
    <location>
        <begin position="49"/>
        <end position="160"/>
    </location>
</feature>
<keyword evidence="6 12" id="KW-0547">Nucleotide-binding</keyword>
<dbReference type="PANTHER" id="PTHR10520">
    <property type="entry name" value="TRIFUNCTIONAL PURINE BIOSYNTHETIC PROTEIN ADENOSINE-3-RELATED"/>
    <property type="match status" value="1"/>
</dbReference>
<evidence type="ECO:0000259" key="13">
    <source>
        <dbReference type="Pfam" id="PF00586"/>
    </source>
</evidence>
<comment type="pathway">
    <text evidence="1 12">Purine metabolism; IMP biosynthesis via de novo pathway; 5-amino-1-(5-phospho-D-ribosyl)imidazole from N(2)-formyl-N(1)-(5-phospho-D-ribosyl)glycinamide: step 2/2.</text>
</comment>
<dbReference type="InterPro" id="IPR036921">
    <property type="entry name" value="PurM-like_N_sf"/>
</dbReference>
<evidence type="ECO:0000256" key="5">
    <source>
        <dbReference type="ARBA" id="ARBA00022598"/>
    </source>
</evidence>
<dbReference type="InterPro" id="IPR016188">
    <property type="entry name" value="PurM-like_N"/>
</dbReference>
<dbReference type="SUPFAM" id="SSF56042">
    <property type="entry name" value="PurM C-terminal domain-like"/>
    <property type="match status" value="1"/>
</dbReference>
<dbReference type="EMBL" id="JAMQCR010000004">
    <property type="protein sequence ID" value="MCM2536135.1"/>
    <property type="molecule type" value="Genomic_DNA"/>
</dbReference>
<dbReference type="InterPro" id="IPR010918">
    <property type="entry name" value="PurM-like_C_dom"/>
</dbReference>
<dbReference type="Pfam" id="PF00586">
    <property type="entry name" value="AIRS"/>
    <property type="match status" value="1"/>
</dbReference>
<dbReference type="GO" id="GO:0004641">
    <property type="term" value="F:phosphoribosylformylglycinamidine cyclo-ligase activity"/>
    <property type="evidence" value="ECO:0007669"/>
    <property type="project" value="UniProtKB-EC"/>
</dbReference>
<protein>
    <recommendedName>
        <fullName evidence="4 12">Phosphoribosylformylglycinamidine cyclo-ligase</fullName>
        <ecNumber evidence="3 12">6.3.3.1</ecNumber>
    </recommendedName>
    <alternativeName>
        <fullName evidence="9 12">AIR synthase</fullName>
    </alternativeName>
    <alternativeName>
        <fullName evidence="10 12">AIRS</fullName>
    </alternativeName>
    <alternativeName>
        <fullName evidence="8 12">Phosphoribosyl-aminoimidazole synthetase</fullName>
    </alternativeName>
</protein>
<dbReference type="Gene3D" id="3.90.650.10">
    <property type="entry name" value="PurM-like C-terminal domain"/>
    <property type="match status" value="1"/>
</dbReference>
<evidence type="ECO:0000256" key="2">
    <source>
        <dbReference type="ARBA" id="ARBA00010280"/>
    </source>
</evidence>
<comment type="caution">
    <text evidence="15">The sequence shown here is derived from an EMBL/GenBank/DDBJ whole genome shotgun (WGS) entry which is preliminary data.</text>
</comment>
<evidence type="ECO:0000313" key="16">
    <source>
        <dbReference type="Proteomes" id="UP001523262"/>
    </source>
</evidence>
<dbReference type="InterPro" id="IPR036676">
    <property type="entry name" value="PurM-like_C_sf"/>
</dbReference>
<dbReference type="SUPFAM" id="SSF55326">
    <property type="entry name" value="PurM N-terminal domain-like"/>
    <property type="match status" value="1"/>
</dbReference>
<accession>A0ABT0WJE5</accession>
<evidence type="ECO:0000256" key="12">
    <source>
        <dbReference type="HAMAP-Rule" id="MF_00741"/>
    </source>
</evidence>
<evidence type="ECO:0000256" key="7">
    <source>
        <dbReference type="ARBA" id="ARBA00022840"/>
    </source>
</evidence>
<reference evidence="15 16" key="1">
    <citation type="submission" date="2022-06" db="EMBL/GenBank/DDBJ databases">
        <authorList>
            <person name="Jeon C.O."/>
        </authorList>
    </citation>
    <scope>NUCLEOTIDE SEQUENCE [LARGE SCALE GENOMIC DNA]</scope>
    <source>
        <strain evidence="15 16">KCTC 13943</strain>
    </source>
</reference>
<feature type="domain" description="PurM-like C-terminal" evidence="14">
    <location>
        <begin position="173"/>
        <end position="335"/>
    </location>
</feature>
<dbReference type="PANTHER" id="PTHR10520:SF12">
    <property type="entry name" value="TRIFUNCTIONAL PURINE BIOSYNTHETIC PROTEIN ADENOSINE-3"/>
    <property type="match status" value="1"/>
</dbReference>
<comment type="similarity">
    <text evidence="2 12">Belongs to the AIR synthase family.</text>
</comment>
<comment type="subcellular location">
    <subcellularLocation>
        <location evidence="12">Cytoplasm</location>
    </subcellularLocation>
</comment>
<dbReference type="Proteomes" id="UP001523262">
    <property type="component" value="Unassembled WGS sequence"/>
</dbReference>
<gene>
    <name evidence="12 15" type="primary">purM</name>
    <name evidence="15" type="ORF">NDK43_32455</name>
</gene>
<evidence type="ECO:0000256" key="9">
    <source>
        <dbReference type="ARBA" id="ARBA00032931"/>
    </source>
</evidence>
<dbReference type="NCBIfam" id="TIGR00878">
    <property type="entry name" value="purM"/>
    <property type="match status" value="1"/>
</dbReference>
<evidence type="ECO:0000256" key="8">
    <source>
        <dbReference type="ARBA" id="ARBA00031908"/>
    </source>
</evidence>
<organism evidence="15 16">
    <name type="scientific">Neobacillus pocheonensis</name>
    <dbReference type="NCBI Taxonomy" id="363869"/>
    <lineage>
        <taxon>Bacteria</taxon>
        <taxon>Bacillati</taxon>
        <taxon>Bacillota</taxon>
        <taxon>Bacilli</taxon>
        <taxon>Bacillales</taxon>
        <taxon>Bacillaceae</taxon>
        <taxon>Neobacillus</taxon>
    </lineage>
</organism>
<evidence type="ECO:0000256" key="3">
    <source>
        <dbReference type="ARBA" id="ARBA00013047"/>
    </source>
</evidence>
<keyword evidence="5 12" id="KW-0436">Ligase</keyword>